<dbReference type="Proteomes" id="UP000537775">
    <property type="component" value="Unassembled WGS sequence"/>
</dbReference>
<dbReference type="AlphaFoldDB" id="A0A7X0FQR4"/>
<evidence type="ECO:0000259" key="1">
    <source>
        <dbReference type="Pfam" id="PF14534"/>
    </source>
</evidence>
<dbReference type="InterPro" id="IPR027843">
    <property type="entry name" value="DUF4440"/>
</dbReference>
<comment type="caution">
    <text evidence="2">The sequence shown here is derived from an EMBL/GenBank/DDBJ whole genome shotgun (WGS) entry which is preliminary data.</text>
</comment>
<sequence length="119" mass="13182">MGGSADVAIVLSFVRAFHEQDRAQAEALMADDFVFTSPQDDHIDKATWLQRCFPSADHFDGPSETLQITAVGDIVLHRYEYRVGGVRWRNAEAIRVADGRVREVEVYFGGAVDPRAGEG</sequence>
<accession>A0A7X0FQR4</accession>
<dbReference type="Pfam" id="PF14534">
    <property type="entry name" value="DUF4440"/>
    <property type="match status" value="1"/>
</dbReference>
<keyword evidence="3" id="KW-1185">Reference proteome</keyword>
<protein>
    <submittedName>
        <fullName evidence="2">Ketosteroid isomerase-like protein</fullName>
    </submittedName>
</protein>
<organism evidence="2 3">
    <name type="scientific">Microbacterium thalassium</name>
    <dbReference type="NCBI Taxonomy" id="362649"/>
    <lineage>
        <taxon>Bacteria</taxon>
        <taxon>Bacillati</taxon>
        <taxon>Actinomycetota</taxon>
        <taxon>Actinomycetes</taxon>
        <taxon>Micrococcales</taxon>
        <taxon>Microbacteriaceae</taxon>
        <taxon>Microbacterium</taxon>
    </lineage>
</organism>
<name>A0A7X0FQR4_9MICO</name>
<evidence type="ECO:0000313" key="3">
    <source>
        <dbReference type="Proteomes" id="UP000537775"/>
    </source>
</evidence>
<proteinExistence type="predicted"/>
<dbReference type="EMBL" id="JACHML010000001">
    <property type="protein sequence ID" value="MBB6391974.1"/>
    <property type="molecule type" value="Genomic_DNA"/>
</dbReference>
<dbReference type="RefSeq" id="WP_184751086.1">
    <property type="nucleotide sequence ID" value="NZ_BAAAJR010000005.1"/>
</dbReference>
<dbReference type="GO" id="GO:0016853">
    <property type="term" value="F:isomerase activity"/>
    <property type="evidence" value="ECO:0007669"/>
    <property type="project" value="UniProtKB-KW"/>
</dbReference>
<evidence type="ECO:0000313" key="2">
    <source>
        <dbReference type="EMBL" id="MBB6391974.1"/>
    </source>
</evidence>
<feature type="domain" description="DUF4440" evidence="1">
    <location>
        <begin position="10"/>
        <end position="88"/>
    </location>
</feature>
<dbReference type="Gene3D" id="3.10.450.50">
    <property type="match status" value="1"/>
</dbReference>
<keyword evidence="2" id="KW-0413">Isomerase</keyword>
<gene>
    <name evidence="2" type="ORF">HD594_002287</name>
</gene>
<dbReference type="SUPFAM" id="SSF54427">
    <property type="entry name" value="NTF2-like"/>
    <property type="match status" value="1"/>
</dbReference>
<dbReference type="InterPro" id="IPR032710">
    <property type="entry name" value="NTF2-like_dom_sf"/>
</dbReference>
<reference evidence="2 3" key="1">
    <citation type="submission" date="2020-08" db="EMBL/GenBank/DDBJ databases">
        <title>Sequencing the genomes of 1000 actinobacteria strains.</title>
        <authorList>
            <person name="Klenk H.-P."/>
        </authorList>
    </citation>
    <scope>NUCLEOTIDE SEQUENCE [LARGE SCALE GENOMIC DNA]</scope>
    <source>
        <strain evidence="2 3">DSM 12511</strain>
    </source>
</reference>